<organism evidence="1 2">
    <name type="scientific">Lipomyces tetrasporus</name>
    <dbReference type="NCBI Taxonomy" id="54092"/>
    <lineage>
        <taxon>Eukaryota</taxon>
        <taxon>Fungi</taxon>
        <taxon>Dikarya</taxon>
        <taxon>Ascomycota</taxon>
        <taxon>Saccharomycotina</taxon>
        <taxon>Lipomycetes</taxon>
        <taxon>Lipomycetales</taxon>
        <taxon>Lipomycetaceae</taxon>
        <taxon>Lipomyces</taxon>
    </lineage>
</organism>
<feature type="non-terminal residue" evidence="1">
    <location>
        <position position="104"/>
    </location>
</feature>
<sequence>AIEVLREATILHDRDHLLELLQKIELLLQGSYAYGQDQDAYEIDIRLEACLVKYRSLYPEVRAVRSPFDDPETPVETFRSYFLGIVWVVIGSFVNETPGEPRQP</sequence>
<protein>
    <submittedName>
        <fullName evidence="1">Uncharacterized protein</fullName>
    </submittedName>
</protein>
<dbReference type="AlphaFoldDB" id="A0AAD7QLB4"/>
<gene>
    <name evidence="1" type="ORF">POJ06DRAFT_183873</name>
</gene>
<feature type="non-terminal residue" evidence="1">
    <location>
        <position position="1"/>
    </location>
</feature>
<dbReference type="RefSeq" id="XP_056040623.1">
    <property type="nucleotide sequence ID" value="XM_056184762.1"/>
</dbReference>
<keyword evidence="2" id="KW-1185">Reference proteome</keyword>
<evidence type="ECO:0000313" key="2">
    <source>
        <dbReference type="Proteomes" id="UP001217417"/>
    </source>
</evidence>
<reference evidence="1" key="1">
    <citation type="submission" date="2023-03" db="EMBL/GenBank/DDBJ databases">
        <title>Near-Complete genome sequence of Lipomyces tetrasporous NRRL Y-64009, an oleaginous yeast capable of growing on lignocellulosic hydrolysates.</title>
        <authorList>
            <consortium name="Lawrence Berkeley National Laboratory"/>
            <person name="Jagtap S.S."/>
            <person name="Liu J.-J."/>
            <person name="Walukiewicz H.E."/>
            <person name="Pangilinan J."/>
            <person name="Lipzen A."/>
            <person name="Ahrendt S."/>
            <person name="Koriabine M."/>
            <person name="Cobaugh K."/>
            <person name="Salamov A."/>
            <person name="Yoshinaga Y."/>
            <person name="Ng V."/>
            <person name="Daum C."/>
            <person name="Grigoriev I.V."/>
            <person name="Slininger P.J."/>
            <person name="Dien B.S."/>
            <person name="Jin Y.-S."/>
            <person name="Rao C.V."/>
        </authorList>
    </citation>
    <scope>NUCLEOTIDE SEQUENCE</scope>
    <source>
        <strain evidence="1">NRRL Y-64009</strain>
    </source>
</reference>
<dbReference type="Proteomes" id="UP001217417">
    <property type="component" value="Unassembled WGS sequence"/>
</dbReference>
<dbReference type="GeneID" id="80879928"/>
<evidence type="ECO:0000313" key="1">
    <source>
        <dbReference type="EMBL" id="KAJ8097173.1"/>
    </source>
</evidence>
<comment type="caution">
    <text evidence="1">The sequence shown here is derived from an EMBL/GenBank/DDBJ whole genome shotgun (WGS) entry which is preliminary data.</text>
</comment>
<proteinExistence type="predicted"/>
<dbReference type="EMBL" id="JARPMG010000012">
    <property type="protein sequence ID" value="KAJ8097173.1"/>
    <property type="molecule type" value="Genomic_DNA"/>
</dbReference>
<name>A0AAD7QLB4_9ASCO</name>
<accession>A0AAD7QLB4</accession>